<feature type="region of interest" description="Disordered" evidence="1">
    <location>
        <begin position="168"/>
        <end position="219"/>
    </location>
</feature>
<evidence type="ECO:0000256" key="1">
    <source>
        <dbReference type="SAM" id="MobiDB-lite"/>
    </source>
</evidence>
<organism evidence="2 3">
    <name type="scientific">Oldenlandia corymbosa var. corymbosa</name>
    <dbReference type="NCBI Taxonomy" id="529605"/>
    <lineage>
        <taxon>Eukaryota</taxon>
        <taxon>Viridiplantae</taxon>
        <taxon>Streptophyta</taxon>
        <taxon>Embryophyta</taxon>
        <taxon>Tracheophyta</taxon>
        <taxon>Spermatophyta</taxon>
        <taxon>Magnoliopsida</taxon>
        <taxon>eudicotyledons</taxon>
        <taxon>Gunneridae</taxon>
        <taxon>Pentapetalae</taxon>
        <taxon>asterids</taxon>
        <taxon>lamiids</taxon>
        <taxon>Gentianales</taxon>
        <taxon>Rubiaceae</taxon>
        <taxon>Rubioideae</taxon>
        <taxon>Spermacoceae</taxon>
        <taxon>Hedyotis-Oldenlandia complex</taxon>
        <taxon>Oldenlandia</taxon>
    </lineage>
</organism>
<proteinExistence type="predicted"/>
<evidence type="ECO:0000313" key="3">
    <source>
        <dbReference type="Proteomes" id="UP001161247"/>
    </source>
</evidence>
<dbReference type="PANTHER" id="PTHR31286:SF180">
    <property type="entry name" value="OS10G0362600 PROTEIN"/>
    <property type="match status" value="1"/>
</dbReference>
<sequence>MAGSLPPAAPLEPPRRFASFFQKALDVVVNKDSLIKQVKFINGTLTMEYEDEEFAKLVVPHRLCLVRKFSYGRQKMDEIHNEFKKIAVIFSMAMALGKPLNVDTLTLNMTRPSVARFCLEVDLTKELEKSVKIWKKGHKHELIFTFEHVPFYCKKCCKIGHKEVHCRVGKPPQKNRDDGQKVEVARKNDDSDPKKKGIKIPRAKPRWKQQPKGGEDRAEKLDLEVEILQTNPLIVKSMELQDPSLHPAETLALRVLASSSEAVGSMKVVASMQPSNRFSTLQNLDDDDAALREDFDDVEVVFSEENADLSQRPQEMLPEVDLQQMSLTPKLVMEKSRDDSFTKNTREEEDEDETEEEFYWSEGEMDDAHVERSEIGEIITVKRKRGRKSKEERAKMNEGEDFAWGGTRRTGWHSGSFRFQNMLWRRVDFLNVVKEDWNKPSNSFGMLGFSLKLHRLKVKLKEWNKVVFGNVFDNLNAVEKHVQELEMKPIKKERMDLDYLCDRELVQESYDQDDKNVINFGFKPKELIHSCHQFVRSVAQGEGLGGYLNSWWLSGNFKIAIRNIKKVLPSFIVWELWKARNKFLFEEVDSTVPSIIRAVKEQLDDMMLVHMLEARNVIERDFLQRNFPKTTFGLKRKRVRAVSLERQHKYVLNTDGSFKLLSVGYGFVIQGEKGFFVYDEAGFLGRADSLQVEVYGLLIGVRKCENLDLFQSKIQTDNQFLANILALGGPFPWSFYYEVEEIHAIMERQG</sequence>
<accession>A0AAV1E7H2</accession>
<name>A0AAV1E7H2_OLDCO</name>
<dbReference type="AlphaFoldDB" id="A0AAV1E7H2"/>
<dbReference type="InterPro" id="IPR040256">
    <property type="entry name" value="At4g02000-like"/>
</dbReference>
<feature type="compositionally biased region" description="Basic and acidic residues" evidence="1">
    <location>
        <begin position="174"/>
        <end position="195"/>
    </location>
</feature>
<dbReference type="GO" id="GO:0003676">
    <property type="term" value="F:nucleic acid binding"/>
    <property type="evidence" value="ECO:0007669"/>
    <property type="project" value="InterPro"/>
</dbReference>
<feature type="compositionally biased region" description="Basic and acidic residues" evidence="1">
    <location>
        <begin position="334"/>
        <end position="346"/>
    </location>
</feature>
<evidence type="ECO:0000313" key="2">
    <source>
        <dbReference type="EMBL" id="CAI9115578.1"/>
    </source>
</evidence>
<dbReference type="InterPro" id="IPR044730">
    <property type="entry name" value="RNase_H-like_dom_plant"/>
</dbReference>
<gene>
    <name evidence="2" type="ORF">OLC1_LOCUS22077</name>
</gene>
<dbReference type="Gene3D" id="3.30.420.10">
    <property type="entry name" value="Ribonuclease H-like superfamily/Ribonuclease H"/>
    <property type="match status" value="1"/>
</dbReference>
<dbReference type="InterPro" id="IPR036397">
    <property type="entry name" value="RNaseH_sf"/>
</dbReference>
<dbReference type="Proteomes" id="UP001161247">
    <property type="component" value="Chromosome 8"/>
</dbReference>
<feature type="region of interest" description="Disordered" evidence="1">
    <location>
        <begin position="334"/>
        <end position="358"/>
    </location>
</feature>
<feature type="compositionally biased region" description="Acidic residues" evidence="1">
    <location>
        <begin position="347"/>
        <end position="358"/>
    </location>
</feature>
<dbReference type="CDD" id="cd06222">
    <property type="entry name" value="RNase_H_like"/>
    <property type="match status" value="1"/>
</dbReference>
<dbReference type="PANTHER" id="PTHR31286">
    <property type="entry name" value="GLYCINE-RICH CELL WALL STRUCTURAL PROTEIN 1.8-LIKE"/>
    <property type="match status" value="1"/>
</dbReference>
<keyword evidence="3" id="KW-1185">Reference proteome</keyword>
<protein>
    <submittedName>
        <fullName evidence="2">OLC1v1016508C1</fullName>
    </submittedName>
</protein>
<reference evidence="2" key="1">
    <citation type="submission" date="2023-03" db="EMBL/GenBank/DDBJ databases">
        <authorList>
            <person name="Julca I."/>
        </authorList>
    </citation>
    <scope>NUCLEOTIDE SEQUENCE</scope>
</reference>
<feature type="compositionally biased region" description="Basic residues" evidence="1">
    <location>
        <begin position="196"/>
        <end position="209"/>
    </location>
</feature>
<dbReference type="EMBL" id="OX459125">
    <property type="protein sequence ID" value="CAI9115578.1"/>
    <property type="molecule type" value="Genomic_DNA"/>
</dbReference>